<dbReference type="Proteomes" id="UP000249417">
    <property type="component" value="Unassembled WGS sequence"/>
</dbReference>
<proteinExistence type="inferred from homology"/>
<dbReference type="EMBL" id="QFQB01000005">
    <property type="protein sequence ID" value="PZQ48441.1"/>
    <property type="molecule type" value="Genomic_DNA"/>
</dbReference>
<sequence length="649" mass="72093">MRFFKLLGIGCIALALALPVSMPSGFAKESGSKNFAAKPPPSKPSQGKAAVSPSGGPSNAARAWLSYYKGEQKSVNYDTIARFIRAHPDFPAMNKLREEAEKAMPSSISDADALSWFSANPPQTTFGMKTYAAALIDQGQNQKAHEEINTWWRTANLTPADQSKGYMAFASILDKSAHQDRLRRLLYKGQYTNARAMAESLGSGYQALTEARIGLRTGKGNINGLLNRVPQSLQNDEGLLFDRLVYRRKTDNNAGALELLARSPSSDSMYDPEGWGKERGIMVRRLFEENKFAQAYKLAADHRIKSGPGFAANEWMAGWLALEYLKKPWDAFEHFERLYHNVETPISKSRAAYWAGLSSEYLGHPEVAQKWYEVGAKHTTTFYGQLSSAKLGRPQHVTTAAVSSSDAMKKSALAASAKWLRDNGYKAEAAMFLNQMIEKSKTPQDFAAAAALADDLSMRNISIKAAQECEKKNGTTMVGYAFPKIERYMNDVDVEWALVHALVRQESRYDQEAVSSAGARGLMQLMPGTAQEVAKKAGLSHDTKWLTSKPAHNVALGTRYLQRLLSKYDGNYAMALAAYNAGPSRVDRWITEIGDPRRPNVDLVNWIEMIPIYETRNYVQRVLEGVYVYRQTLAHNKGKPSNDIHLAAQ</sequence>
<dbReference type="SUPFAM" id="SSF48435">
    <property type="entry name" value="Bacterial muramidases"/>
    <property type="match status" value="1"/>
</dbReference>
<organism evidence="6 7">
    <name type="scientific">Micavibrio aeruginosavorus</name>
    <dbReference type="NCBI Taxonomy" id="349221"/>
    <lineage>
        <taxon>Bacteria</taxon>
        <taxon>Pseudomonadati</taxon>
        <taxon>Bdellovibrionota</taxon>
        <taxon>Bdellovibrionia</taxon>
        <taxon>Bdellovibrionales</taxon>
        <taxon>Pseudobdellovibrionaceae</taxon>
        <taxon>Micavibrio</taxon>
    </lineage>
</organism>
<dbReference type="InterPro" id="IPR023346">
    <property type="entry name" value="Lysozyme-like_dom_sf"/>
</dbReference>
<dbReference type="Gene3D" id="1.10.530.10">
    <property type="match status" value="1"/>
</dbReference>
<dbReference type="SUPFAM" id="SSF53955">
    <property type="entry name" value="Lysozyme-like"/>
    <property type="match status" value="1"/>
</dbReference>
<evidence type="ECO:0000259" key="5">
    <source>
        <dbReference type="Pfam" id="PF01464"/>
    </source>
</evidence>
<dbReference type="GO" id="GO:0004553">
    <property type="term" value="F:hydrolase activity, hydrolyzing O-glycosyl compounds"/>
    <property type="evidence" value="ECO:0007669"/>
    <property type="project" value="InterPro"/>
</dbReference>
<name>A0A2W5N4K1_9BACT</name>
<reference evidence="6 7" key="1">
    <citation type="submission" date="2017-08" db="EMBL/GenBank/DDBJ databases">
        <title>Infants hospitalized years apart are colonized by the same room-sourced microbial strains.</title>
        <authorList>
            <person name="Brooks B."/>
            <person name="Olm M.R."/>
            <person name="Firek B.A."/>
            <person name="Baker R."/>
            <person name="Thomas B.C."/>
            <person name="Morowitz M.J."/>
            <person name="Banfield J.F."/>
        </authorList>
    </citation>
    <scope>NUCLEOTIDE SEQUENCE [LARGE SCALE GENOMIC DNA]</scope>
    <source>
        <strain evidence="6">S2_005_002_R2_29</strain>
    </source>
</reference>
<evidence type="ECO:0000256" key="3">
    <source>
        <dbReference type="SAM" id="MobiDB-lite"/>
    </source>
</evidence>
<dbReference type="AlphaFoldDB" id="A0A2W5N4K1"/>
<feature type="region of interest" description="Disordered" evidence="3">
    <location>
        <begin position="29"/>
        <end position="55"/>
    </location>
</feature>
<gene>
    <name evidence="6" type="ORF">DI551_01425</name>
</gene>
<feature type="chain" id="PRO_5016159824" evidence="4">
    <location>
        <begin position="28"/>
        <end position="649"/>
    </location>
</feature>
<dbReference type="InterPro" id="IPR008258">
    <property type="entry name" value="Transglycosylase_SLT_dom_1"/>
</dbReference>
<dbReference type="GO" id="GO:0042597">
    <property type="term" value="C:periplasmic space"/>
    <property type="evidence" value="ECO:0007669"/>
    <property type="project" value="InterPro"/>
</dbReference>
<comment type="similarity">
    <text evidence="1">Belongs to the transglycosylase Slt family.</text>
</comment>
<feature type="domain" description="Transglycosylase SLT" evidence="5">
    <location>
        <begin position="488"/>
        <end position="592"/>
    </location>
</feature>
<dbReference type="Pfam" id="PF01464">
    <property type="entry name" value="SLT"/>
    <property type="match status" value="1"/>
</dbReference>
<comment type="caution">
    <text evidence="6">The sequence shown here is derived from an EMBL/GenBank/DDBJ whole genome shotgun (WGS) entry which is preliminary data.</text>
</comment>
<evidence type="ECO:0000256" key="4">
    <source>
        <dbReference type="SAM" id="SignalP"/>
    </source>
</evidence>
<dbReference type="PANTHER" id="PTHR37423">
    <property type="entry name" value="SOLUBLE LYTIC MUREIN TRANSGLYCOSYLASE-RELATED"/>
    <property type="match status" value="1"/>
</dbReference>
<dbReference type="PANTHER" id="PTHR37423:SF2">
    <property type="entry name" value="MEMBRANE-BOUND LYTIC MUREIN TRANSGLYCOSYLASE C"/>
    <property type="match status" value="1"/>
</dbReference>
<dbReference type="CDD" id="cd13401">
    <property type="entry name" value="Slt70-like"/>
    <property type="match status" value="1"/>
</dbReference>
<feature type="signal peptide" evidence="4">
    <location>
        <begin position="1"/>
        <end position="27"/>
    </location>
</feature>
<dbReference type="Gene3D" id="1.25.20.10">
    <property type="entry name" value="Bacterial muramidases"/>
    <property type="match status" value="1"/>
</dbReference>
<evidence type="ECO:0000313" key="7">
    <source>
        <dbReference type="Proteomes" id="UP000249417"/>
    </source>
</evidence>
<accession>A0A2W5N4K1</accession>
<dbReference type="InterPro" id="IPR008939">
    <property type="entry name" value="Lytic_TGlycosylase_superhlx_U"/>
</dbReference>
<protein>
    <submittedName>
        <fullName evidence="6">Transglycosylase</fullName>
    </submittedName>
</protein>
<evidence type="ECO:0000256" key="2">
    <source>
        <dbReference type="ARBA" id="ARBA00022729"/>
    </source>
</evidence>
<evidence type="ECO:0000256" key="1">
    <source>
        <dbReference type="ARBA" id="ARBA00007734"/>
    </source>
</evidence>
<keyword evidence="2 4" id="KW-0732">Signal</keyword>
<evidence type="ECO:0000313" key="6">
    <source>
        <dbReference type="EMBL" id="PZQ48441.1"/>
    </source>
</evidence>